<accession>A0A1S3AT53</accession>
<dbReference type="Gramene" id="MELO3C005492.2.1">
    <property type="protein sequence ID" value="MELO3C005492.2.1"/>
    <property type="gene ID" value="MELO3C005492.2"/>
</dbReference>
<dbReference type="Proteomes" id="UP001652600">
    <property type="component" value="Chromosome 9"/>
</dbReference>
<protein>
    <submittedName>
        <fullName evidence="5">Kinase-like protein TMKL1</fullName>
    </submittedName>
</protein>
<name>A0A1S3AT53_CUCME</name>
<dbReference type="RefSeq" id="XP_008437011.1">
    <property type="nucleotide sequence ID" value="XM_008438789.2"/>
</dbReference>
<dbReference type="InterPro" id="IPR000719">
    <property type="entry name" value="Prot_kinase_dom"/>
</dbReference>
<organism evidence="4 5">
    <name type="scientific">Cucumis melo</name>
    <name type="common">Muskmelon</name>
    <dbReference type="NCBI Taxonomy" id="3656"/>
    <lineage>
        <taxon>Eukaryota</taxon>
        <taxon>Viridiplantae</taxon>
        <taxon>Streptophyta</taxon>
        <taxon>Embryophyta</taxon>
        <taxon>Tracheophyta</taxon>
        <taxon>Spermatophyta</taxon>
        <taxon>Magnoliopsida</taxon>
        <taxon>eudicotyledons</taxon>
        <taxon>Gunneridae</taxon>
        <taxon>Pentapetalae</taxon>
        <taxon>rosids</taxon>
        <taxon>fabids</taxon>
        <taxon>Cucurbitales</taxon>
        <taxon>Cucurbitaceae</taxon>
        <taxon>Benincaseae</taxon>
        <taxon>Cucumis</taxon>
    </lineage>
</organism>
<dbReference type="InterPro" id="IPR001245">
    <property type="entry name" value="Ser-Thr/Tyr_kinase_cat_dom"/>
</dbReference>
<reference evidence="5" key="2">
    <citation type="submission" date="2025-04" db="UniProtKB">
        <authorList>
            <consortium name="RefSeq"/>
        </authorList>
    </citation>
    <scope>IDENTIFICATION</scope>
</reference>
<dbReference type="PANTHER" id="PTHR48008:SF13">
    <property type="entry name" value="PROTEIN KINASE SUPERFAMILY PROTEIN"/>
    <property type="match status" value="1"/>
</dbReference>
<dbReference type="GO" id="GO:0004672">
    <property type="term" value="F:protein kinase activity"/>
    <property type="evidence" value="ECO:0007669"/>
    <property type="project" value="InterPro"/>
</dbReference>
<evidence type="ECO:0000259" key="2">
    <source>
        <dbReference type="PROSITE" id="PS50011"/>
    </source>
</evidence>
<evidence type="ECO:0000313" key="5">
    <source>
        <dbReference type="RefSeq" id="XP_008437011.1"/>
    </source>
</evidence>
<dbReference type="OrthoDB" id="346907at2759"/>
<evidence type="ECO:0000313" key="3">
    <source>
        <dbReference type="EnsemblPlants" id="MELO3C005492.2.1"/>
    </source>
</evidence>
<dbReference type="AlphaFoldDB" id="A0A1S3AT53"/>
<evidence type="ECO:0000313" key="4">
    <source>
        <dbReference type="Proteomes" id="UP001652600"/>
    </source>
</evidence>
<gene>
    <name evidence="5" type="primary">LOC103482568</name>
    <name evidence="3" type="synonym">103482568</name>
</gene>
<evidence type="ECO:0000256" key="1">
    <source>
        <dbReference type="SAM" id="MobiDB-lite"/>
    </source>
</evidence>
<keyword evidence="4" id="KW-1185">Reference proteome</keyword>
<dbReference type="PROSITE" id="PS50011">
    <property type="entry name" value="PROTEIN_KINASE_DOM"/>
    <property type="match status" value="1"/>
</dbReference>
<dbReference type="InterPro" id="IPR011009">
    <property type="entry name" value="Kinase-like_dom_sf"/>
</dbReference>
<dbReference type="Gene3D" id="1.10.510.10">
    <property type="entry name" value="Transferase(Phosphotransferase) domain 1"/>
    <property type="match status" value="1"/>
</dbReference>
<dbReference type="GO" id="GO:0005524">
    <property type="term" value="F:ATP binding"/>
    <property type="evidence" value="ECO:0007669"/>
    <property type="project" value="InterPro"/>
</dbReference>
<feature type="domain" description="Protein kinase" evidence="2">
    <location>
        <begin position="76"/>
        <end position="326"/>
    </location>
</feature>
<dbReference type="InParanoid" id="A0A1S3AT53"/>
<sequence length="332" mass="36912">MLKLILPLASATLFLLLLITIFLLRLKLSKNHDIEKSSTTHKTNNNNKTDHTPLPPPPELTTFEGGQDLTIDEILEAPGEVIGKSHYGTLYKAVLQTTQTIRLLRFLRPAAAGGEDQHDLVRFLGSVRHRNLVPLLGFYAGGRGEKLLVHPFYEHGNLAEFIRDDGESKNWEVICKIAIGIARALHHLHSGLQKPISHGNLNSKNVLLDQNLDPHVSDFGLHLLLNSAATREMLQVSASSGYKAPELINMTHADERTDVYSYGKILLELLISAKEPTIRNPVATGDSGVSGEQILRCLVQIGEDCCRSSPNLRPDFREVIAKIEEIRRIEKN</sequence>
<reference evidence="3" key="1">
    <citation type="submission" date="2023-03" db="UniProtKB">
        <authorList>
            <consortium name="EnsemblPlants"/>
        </authorList>
    </citation>
    <scope>IDENTIFICATION</scope>
</reference>
<feature type="region of interest" description="Disordered" evidence="1">
    <location>
        <begin position="35"/>
        <end position="58"/>
    </location>
</feature>
<dbReference type="SMR" id="A0A1S3AT53"/>
<dbReference type="SUPFAM" id="SSF56112">
    <property type="entry name" value="Protein kinase-like (PK-like)"/>
    <property type="match status" value="1"/>
</dbReference>
<dbReference type="eggNOG" id="KOG1187">
    <property type="taxonomic scope" value="Eukaryota"/>
</dbReference>
<dbReference type="InterPro" id="IPR052451">
    <property type="entry name" value="Ser/Thr_kinase-like"/>
</dbReference>
<dbReference type="GeneID" id="103482568"/>
<dbReference type="PANTHER" id="PTHR48008">
    <property type="entry name" value="LEUCINE-RICH REPEAT RECEPTOR-LIKE PROTEIN KINASE IMK3-RELATED"/>
    <property type="match status" value="1"/>
</dbReference>
<dbReference type="Pfam" id="PF07714">
    <property type="entry name" value="PK_Tyr_Ser-Thr"/>
    <property type="match status" value="1"/>
</dbReference>
<dbReference type="KEGG" id="cmo:103482568"/>
<proteinExistence type="predicted"/>
<dbReference type="EnsemblPlants" id="MELO3C005492.2.1">
    <property type="protein sequence ID" value="MELO3C005492.2.1"/>
    <property type="gene ID" value="MELO3C005492.2"/>
</dbReference>